<dbReference type="EC" id="3.1.21.-" evidence="6"/>
<gene>
    <name evidence="6" type="ORF">ACFQ4C_26335</name>
</gene>
<evidence type="ECO:0000256" key="4">
    <source>
        <dbReference type="SAM" id="MobiDB-lite"/>
    </source>
</evidence>
<keyword evidence="7" id="KW-1185">Reference proteome</keyword>
<comment type="similarity">
    <text evidence="1">Belongs to the type-I restriction system S methylase family.</text>
</comment>
<name>A0ABW3QM01_9BACT</name>
<keyword evidence="3" id="KW-0238">DNA-binding</keyword>
<evidence type="ECO:0000256" key="2">
    <source>
        <dbReference type="ARBA" id="ARBA00022747"/>
    </source>
</evidence>
<dbReference type="InterPro" id="IPR000055">
    <property type="entry name" value="Restrct_endonuc_typeI_TRD"/>
</dbReference>
<dbReference type="EMBL" id="JBHTLP010000023">
    <property type="protein sequence ID" value="MFD1144674.1"/>
    <property type="molecule type" value="Genomic_DNA"/>
</dbReference>
<feature type="region of interest" description="Disordered" evidence="4">
    <location>
        <begin position="138"/>
        <end position="157"/>
    </location>
</feature>
<organism evidence="6 7">
    <name type="scientific">Larkinella insperata</name>
    <dbReference type="NCBI Taxonomy" id="332158"/>
    <lineage>
        <taxon>Bacteria</taxon>
        <taxon>Pseudomonadati</taxon>
        <taxon>Bacteroidota</taxon>
        <taxon>Cytophagia</taxon>
        <taxon>Cytophagales</taxon>
        <taxon>Spirosomataceae</taxon>
        <taxon>Larkinella</taxon>
    </lineage>
</organism>
<dbReference type="PANTHER" id="PTHR43140">
    <property type="entry name" value="TYPE-1 RESTRICTION ENZYME ECOKI SPECIFICITY PROTEIN"/>
    <property type="match status" value="1"/>
</dbReference>
<evidence type="ECO:0000313" key="6">
    <source>
        <dbReference type="EMBL" id="MFD1144674.1"/>
    </source>
</evidence>
<dbReference type="PANTHER" id="PTHR43140:SF1">
    <property type="entry name" value="TYPE I RESTRICTION ENZYME ECOKI SPECIFICITY SUBUNIT"/>
    <property type="match status" value="1"/>
</dbReference>
<accession>A0ABW3QM01</accession>
<keyword evidence="6" id="KW-0540">Nuclease</keyword>
<evidence type="ECO:0000256" key="3">
    <source>
        <dbReference type="ARBA" id="ARBA00023125"/>
    </source>
</evidence>
<dbReference type="Pfam" id="PF01420">
    <property type="entry name" value="Methylase_S"/>
    <property type="match status" value="1"/>
</dbReference>
<dbReference type="Proteomes" id="UP001597116">
    <property type="component" value="Unassembled WGS sequence"/>
</dbReference>
<keyword evidence="6" id="KW-0255">Endonuclease</keyword>
<reference evidence="7" key="1">
    <citation type="journal article" date="2019" name="Int. J. Syst. Evol. Microbiol.">
        <title>The Global Catalogue of Microorganisms (GCM) 10K type strain sequencing project: providing services to taxonomists for standard genome sequencing and annotation.</title>
        <authorList>
            <consortium name="The Broad Institute Genomics Platform"/>
            <consortium name="The Broad Institute Genome Sequencing Center for Infectious Disease"/>
            <person name="Wu L."/>
            <person name="Ma J."/>
        </authorList>
    </citation>
    <scope>NUCLEOTIDE SEQUENCE [LARGE SCALE GENOMIC DNA]</scope>
    <source>
        <strain evidence="7">CCUG 55608</strain>
    </source>
</reference>
<dbReference type="RefSeq" id="WP_265993744.1">
    <property type="nucleotide sequence ID" value="NZ_CP110973.1"/>
</dbReference>
<dbReference type="GO" id="GO:0016787">
    <property type="term" value="F:hydrolase activity"/>
    <property type="evidence" value="ECO:0007669"/>
    <property type="project" value="UniProtKB-KW"/>
</dbReference>
<dbReference type="InterPro" id="IPR051212">
    <property type="entry name" value="Type-I_RE_S_subunit"/>
</dbReference>
<comment type="caution">
    <text evidence="6">The sequence shown here is derived from an EMBL/GenBank/DDBJ whole genome shotgun (WGS) entry which is preliminary data.</text>
</comment>
<protein>
    <submittedName>
        <fullName evidence="6">Restriction endonuclease subunit S</fullName>
        <ecNumber evidence="6">3.1.21.-</ecNumber>
    </submittedName>
</protein>
<dbReference type="GO" id="GO:0004519">
    <property type="term" value="F:endonuclease activity"/>
    <property type="evidence" value="ECO:0007669"/>
    <property type="project" value="UniProtKB-KW"/>
</dbReference>
<keyword evidence="6" id="KW-0378">Hydrolase</keyword>
<dbReference type="SUPFAM" id="SSF116734">
    <property type="entry name" value="DNA methylase specificity domain"/>
    <property type="match status" value="1"/>
</dbReference>
<evidence type="ECO:0000313" key="7">
    <source>
        <dbReference type="Proteomes" id="UP001597116"/>
    </source>
</evidence>
<sequence length="224" mass="25598">MPDTYPEWNINQALTLFRPGKRITTGWLYYLLCKGDNLEAIMHQTRGSAGQLNISLSQCRNFLFPVPPIAEQREIIRRVDALFAYVDAIETRCLTARVQIDRLPAATLDRAFRGELVPQCPDDEPALLLLKRLQAAQSEPAVKPKSPKPNKKTNMTELSTETVLESIRLLPDDQFTFDELRSQVATDYDALKDIVFKLLLDKQPALKQVFDPERQAMKFIRVKP</sequence>
<dbReference type="Gene3D" id="3.90.220.20">
    <property type="entry name" value="DNA methylase specificity domains"/>
    <property type="match status" value="2"/>
</dbReference>
<keyword evidence="2" id="KW-0680">Restriction system</keyword>
<dbReference type="InterPro" id="IPR044946">
    <property type="entry name" value="Restrct_endonuc_typeI_TRD_sf"/>
</dbReference>
<evidence type="ECO:0000256" key="1">
    <source>
        <dbReference type="ARBA" id="ARBA00010923"/>
    </source>
</evidence>
<evidence type="ECO:0000259" key="5">
    <source>
        <dbReference type="Pfam" id="PF01420"/>
    </source>
</evidence>
<proteinExistence type="inferred from homology"/>
<feature type="domain" description="Type I restriction modification DNA specificity" evidence="5">
    <location>
        <begin position="8"/>
        <end position="91"/>
    </location>
</feature>